<keyword evidence="5" id="KW-1185">Reference proteome</keyword>
<keyword evidence="1 2" id="KW-0129">CBS domain</keyword>
<dbReference type="InterPro" id="IPR000644">
    <property type="entry name" value="CBS_dom"/>
</dbReference>
<feature type="domain" description="CBS" evidence="3">
    <location>
        <begin position="72"/>
        <end position="127"/>
    </location>
</feature>
<dbReference type="EMBL" id="FOHU01000017">
    <property type="protein sequence ID" value="SET64001.1"/>
    <property type="molecule type" value="Genomic_DNA"/>
</dbReference>
<protein>
    <submittedName>
        <fullName evidence="4">CBS domain-containing protein</fullName>
    </submittedName>
</protein>
<dbReference type="Gene3D" id="3.10.580.10">
    <property type="entry name" value="CBS-domain"/>
    <property type="match status" value="1"/>
</dbReference>
<feature type="domain" description="CBS" evidence="3">
    <location>
        <begin position="7"/>
        <end position="65"/>
    </location>
</feature>
<dbReference type="PANTHER" id="PTHR43080">
    <property type="entry name" value="CBS DOMAIN-CONTAINING PROTEIN CBSX3, MITOCHONDRIAL"/>
    <property type="match status" value="1"/>
</dbReference>
<name>A0A1I0FZJ3_9FIRM</name>
<dbReference type="CDD" id="cd02205">
    <property type="entry name" value="CBS_pair_SF"/>
    <property type="match status" value="1"/>
</dbReference>
<evidence type="ECO:0000259" key="3">
    <source>
        <dbReference type="PROSITE" id="PS51371"/>
    </source>
</evidence>
<proteinExistence type="predicted"/>
<accession>A0A1I0FZJ3</accession>
<evidence type="ECO:0000256" key="1">
    <source>
        <dbReference type="ARBA" id="ARBA00023122"/>
    </source>
</evidence>
<sequence>MLAKDIMRKKLVTVRPVDTIDKALKVMVEKDINGTPVVDDEGNLKGMIVKADIYRFLIDPGHYESCPVEWVMTKDVVTAKKEENIYTIAKRLRQNDIIAIPVVGEEDAVVGIITIDDIIDYFLENTK</sequence>
<dbReference type="Proteomes" id="UP000199568">
    <property type="component" value="Unassembled WGS sequence"/>
</dbReference>
<dbReference type="RefSeq" id="WP_090445920.1">
    <property type="nucleotide sequence ID" value="NZ_FOHU01000017.1"/>
</dbReference>
<dbReference type="OrthoDB" id="9790355at2"/>
<evidence type="ECO:0000256" key="2">
    <source>
        <dbReference type="PROSITE-ProRule" id="PRU00703"/>
    </source>
</evidence>
<evidence type="ECO:0000313" key="4">
    <source>
        <dbReference type="EMBL" id="SET64001.1"/>
    </source>
</evidence>
<dbReference type="InterPro" id="IPR051257">
    <property type="entry name" value="Diverse_CBS-Domain"/>
</dbReference>
<dbReference type="InterPro" id="IPR046342">
    <property type="entry name" value="CBS_dom_sf"/>
</dbReference>
<dbReference type="PANTHER" id="PTHR43080:SF2">
    <property type="entry name" value="CBS DOMAIN-CONTAINING PROTEIN"/>
    <property type="match status" value="1"/>
</dbReference>
<organism evidence="4 5">
    <name type="scientific">Natronincola peptidivorans</name>
    <dbReference type="NCBI Taxonomy" id="426128"/>
    <lineage>
        <taxon>Bacteria</taxon>
        <taxon>Bacillati</taxon>
        <taxon>Bacillota</taxon>
        <taxon>Clostridia</taxon>
        <taxon>Peptostreptococcales</taxon>
        <taxon>Natronincolaceae</taxon>
        <taxon>Natronincola</taxon>
    </lineage>
</organism>
<reference evidence="4 5" key="1">
    <citation type="submission" date="2016-10" db="EMBL/GenBank/DDBJ databases">
        <authorList>
            <person name="de Groot N.N."/>
        </authorList>
    </citation>
    <scope>NUCLEOTIDE SEQUENCE [LARGE SCALE GENOMIC DNA]</scope>
    <source>
        <strain evidence="4 5">DSM 18979</strain>
    </source>
</reference>
<evidence type="ECO:0000313" key="5">
    <source>
        <dbReference type="Proteomes" id="UP000199568"/>
    </source>
</evidence>
<dbReference type="SUPFAM" id="SSF54631">
    <property type="entry name" value="CBS-domain pair"/>
    <property type="match status" value="1"/>
</dbReference>
<dbReference type="Pfam" id="PF00571">
    <property type="entry name" value="CBS"/>
    <property type="match status" value="2"/>
</dbReference>
<dbReference type="AlphaFoldDB" id="A0A1I0FZJ3"/>
<dbReference type="SMART" id="SM00116">
    <property type="entry name" value="CBS"/>
    <property type="match status" value="2"/>
</dbReference>
<dbReference type="PROSITE" id="PS51371">
    <property type="entry name" value="CBS"/>
    <property type="match status" value="2"/>
</dbReference>
<dbReference type="STRING" id="426128.SAMN05660297_03007"/>
<gene>
    <name evidence="4" type="ORF">SAMN05660297_03007</name>
</gene>